<sequence length="155" mass="17837">MEKNPLEEGVIMKILITKDTMSEIYLDAVRIRQKVFVQEQGVPANLEIDGNEAYSVHFVLYTDEEKPAATVRLLPLDEQTFKLQRMAVLKDFRGKNYGREIIAEAETFAQQQHFKVIELGAQLTAQDFYQKLGYVPYGEVFQDAGIDHVHMKKEV</sequence>
<keyword evidence="5" id="KW-1185">Reference proteome</keyword>
<comment type="caution">
    <text evidence="4">The sequence shown here is derived from an EMBL/GenBank/DDBJ whole genome shotgun (WGS) entry which is preliminary data.</text>
</comment>
<evidence type="ECO:0000256" key="1">
    <source>
        <dbReference type="ARBA" id="ARBA00022679"/>
    </source>
</evidence>
<organism evidence="4 5">
    <name type="scientific">Enterococcus devriesei</name>
    <dbReference type="NCBI Taxonomy" id="319970"/>
    <lineage>
        <taxon>Bacteria</taxon>
        <taxon>Bacillati</taxon>
        <taxon>Bacillota</taxon>
        <taxon>Bacilli</taxon>
        <taxon>Lactobacillales</taxon>
        <taxon>Enterococcaceae</taxon>
        <taxon>Enterococcus</taxon>
    </lineage>
</organism>
<dbReference type="InterPro" id="IPR016181">
    <property type="entry name" value="Acyl_CoA_acyltransferase"/>
</dbReference>
<dbReference type="Pfam" id="PF13673">
    <property type="entry name" value="Acetyltransf_10"/>
    <property type="match status" value="1"/>
</dbReference>
<dbReference type="Proteomes" id="UP000183700">
    <property type="component" value="Unassembled WGS sequence"/>
</dbReference>
<evidence type="ECO:0000256" key="2">
    <source>
        <dbReference type="ARBA" id="ARBA00023315"/>
    </source>
</evidence>
<dbReference type="InterPro" id="IPR050832">
    <property type="entry name" value="Bact_Acetyltransf"/>
</dbReference>
<feature type="domain" description="N-acetyltransferase" evidence="3">
    <location>
        <begin position="14"/>
        <end position="155"/>
    </location>
</feature>
<keyword evidence="1 4" id="KW-0808">Transferase</keyword>
<dbReference type="STRING" id="319970.RV00_GL000410"/>
<gene>
    <name evidence="4" type="ORF">RV00_GL000410</name>
</gene>
<evidence type="ECO:0000313" key="4">
    <source>
        <dbReference type="EMBL" id="OJG37453.1"/>
    </source>
</evidence>
<dbReference type="PANTHER" id="PTHR43877:SF2">
    <property type="entry name" value="AMINOALKYLPHOSPHONATE N-ACETYLTRANSFERASE-RELATED"/>
    <property type="match status" value="1"/>
</dbReference>
<dbReference type="PANTHER" id="PTHR43877">
    <property type="entry name" value="AMINOALKYLPHOSPHONATE N-ACETYLTRANSFERASE-RELATED-RELATED"/>
    <property type="match status" value="1"/>
</dbReference>
<protein>
    <submittedName>
        <fullName evidence="4">GNAT family acetyltransferase</fullName>
    </submittedName>
</protein>
<dbReference type="Gene3D" id="3.40.630.30">
    <property type="match status" value="1"/>
</dbReference>
<dbReference type="PROSITE" id="PS51186">
    <property type="entry name" value="GNAT"/>
    <property type="match status" value="1"/>
</dbReference>
<evidence type="ECO:0000313" key="5">
    <source>
        <dbReference type="Proteomes" id="UP000183700"/>
    </source>
</evidence>
<dbReference type="InterPro" id="IPR000182">
    <property type="entry name" value="GNAT_dom"/>
</dbReference>
<dbReference type="SUPFAM" id="SSF55729">
    <property type="entry name" value="Acyl-CoA N-acyltransferases (Nat)"/>
    <property type="match status" value="1"/>
</dbReference>
<reference evidence="4 5" key="1">
    <citation type="submission" date="2014-12" db="EMBL/GenBank/DDBJ databases">
        <title>Draft genome sequences of 29 type strains of Enterococci.</title>
        <authorList>
            <person name="Zhong Z."/>
            <person name="Sun Z."/>
            <person name="Liu W."/>
            <person name="Zhang W."/>
            <person name="Zhang H."/>
        </authorList>
    </citation>
    <scope>NUCLEOTIDE SEQUENCE [LARGE SCALE GENOMIC DNA]</scope>
    <source>
        <strain evidence="4 5">DSM 22802</strain>
    </source>
</reference>
<dbReference type="GO" id="GO:0016747">
    <property type="term" value="F:acyltransferase activity, transferring groups other than amino-acyl groups"/>
    <property type="evidence" value="ECO:0007669"/>
    <property type="project" value="InterPro"/>
</dbReference>
<name>A0A1L8SZR6_9ENTE</name>
<evidence type="ECO:0000259" key="3">
    <source>
        <dbReference type="PROSITE" id="PS51186"/>
    </source>
</evidence>
<dbReference type="EMBL" id="JXKM01000001">
    <property type="protein sequence ID" value="OJG37453.1"/>
    <property type="molecule type" value="Genomic_DNA"/>
</dbReference>
<accession>A0A1L8SZR6</accession>
<dbReference type="CDD" id="cd04301">
    <property type="entry name" value="NAT_SF"/>
    <property type="match status" value="1"/>
</dbReference>
<dbReference type="AlphaFoldDB" id="A0A1L8SZR6"/>
<proteinExistence type="predicted"/>
<keyword evidence="2" id="KW-0012">Acyltransferase</keyword>